<feature type="region of interest" description="Disordered" evidence="8">
    <location>
        <begin position="1"/>
        <end position="50"/>
    </location>
</feature>
<dbReference type="GO" id="GO:0051453">
    <property type="term" value="P:regulation of intracellular pH"/>
    <property type="evidence" value="ECO:0000318"/>
    <property type="project" value="GO_Central"/>
</dbReference>
<feature type="transmembrane region" description="Helical" evidence="7">
    <location>
        <begin position="306"/>
        <end position="327"/>
    </location>
</feature>
<comment type="similarity">
    <text evidence="2 7">Belongs to the battenin family.</text>
</comment>
<organism evidence="9 10">
    <name type="scientific">Nematostella vectensis</name>
    <name type="common">Starlet sea anemone</name>
    <dbReference type="NCBI Taxonomy" id="45351"/>
    <lineage>
        <taxon>Eukaryota</taxon>
        <taxon>Metazoa</taxon>
        <taxon>Cnidaria</taxon>
        <taxon>Anthozoa</taxon>
        <taxon>Hexacorallia</taxon>
        <taxon>Actiniaria</taxon>
        <taxon>Edwardsiidae</taxon>
        <taxon>Nematostella</taxon>
    </lineage>
</organism>
<protein>
    <recommendedName>
        <fullName evidence="7">Battenin</fullName>
    </recommendedName>
</protein>
<dbReference type="AlphaFoldDB" id="A7RS40"/>
<dbReference type="eggNOG" id="KOG3880">
    <property type="taxonomic scope" value="Eukaryota"/>
</dbReference>
<dbReference type="GO" id="GO:0012505">
    <property type="term" value="C:endomembrane system"/>
    <property type="evidence" value="ECO:0007669"/>
    <property type="project" value="UniProtKB-SubCell"/>
</dbReference>
<evidence type="ECO:0000313" key="9">
    <source>
        <dbReference type="EMBL" id="EDO45739.1"/>
    </source>
</evidence>
<dbReference type="InterPro" id="IPR003492">
    <property type="entry name" value="Battenin_disease_Cln3"/>
</dbReference>
<evidence type="ECO:0000256" key="2">
    <source>
        <dbReference type="ARBA" id="ARBA00007467"/>
    </source>
</evidence>
<accession>A7RS40</accession>
<name>A7RS40_NEMVE</name>
<dbReference type="FunFam" id="1.20.1250.20:FF:000982">
    <property type="entry name" value="CLN3 protein"/>
    <property type="match status" value="1"/>
</dbReference>
<gene>
    <name evidence="9" type="ORF">NEMVEDRAFT_v1g240316</name>
</gene>
<evidence type="ECO:0000256" key="1">
    <source>
        <dbReference type="ARBA" id="ARBA00004127"/>
    </source>
</evidence>
<dbReference type="EMBL" id="DS469533">
    <property type="protein sequence ID" value="EDO45739.1"/>
    <property type="molecule type" value="Genomic_DNA"/>
</dbReference>
<feature type="transmembrane region" description="Helical" evidence="7">
    <location>
        <begin position="339"/>
        <end position="360"/>
    </location>
</feature>
<keyword evidence="5 7" id="KW-1133">Transmembrane helix</keyword>
<dbReference type="GO" id="GO:0005765">
    <property type="term" value="C:lysosomal membrane"/>
    <property type="evidence" value="ECO:0007669"/>
    <property type="project" value="UniProtKB-SubCell"/>
</dbReference>
<evidence type="ECO:0000256" key="7">
    <source>
        <dbReference type="RuleBase" id="RU361113"/>
    </source>
</evidence>
<dbReference type="PRINTS" id="PR01315">
    <property type="entry name" value="BATTENIN"/>
</dbReference>
<feature type="transmembrane region" description="Helical" evidence="7">
    <location>
        <begin position="208"/>
        <end position="226"/>
    </location>
</feature>
<feature type="compositionally biased region" description="Basic and acidic residues" evidence="8">
    <location>
        <begin position="12"/>
        <end position="50"/>
    </location>
</feature>
<keyword evidence="6 7" id="KW-0472">Membrane</keyword>
<keyword evidence="4 7" id="KW-0812">Transmembrane</keyword>
<dbReference type="GO" id="GO:0005773">
    <property type="term" value="C:vacuole"/>
    <property type="evidence" value="ECO:0000318"/>
    <property type="project" value="GO_Central"/>
</dbReference>
<evidence type="ECO:0000256" key="3">
    <source>
        <dbReference type="ARBA" id="ARBA00022448"/>
    </source>
</evidence>
<dbReference type="InterPro" id="IPR036259">
    <property type="entry name" value="MFS_trans_sf"/>
</dbReference>
<evidence type="ECO:0000256" key="8">
    <source>
        <dbReference type="SAM" id="MobiDB-lite"/>
    </source>
</evidence>
<dbReference type="Proteomes" id="UP000001593">
    <property type="component" value="Unassembled WGS sequence"/>
</dbReference>
<reference evidence="9 10" key="1">
    <citation type="journal article" date="2007" name="Science">
        <title>Sea anemone genome reveals ancestral eumetazoan gene repertoire and genomic organization.</title>
        <authorList>
            <person name="Putnam N.H."/>
            <person name="Srivastava M."/>
            <person name="Hellsten U."/>
            <person name="Dirks B."/>
            <person name="Chapman J."/>
            <person name="Salamov A."/>
            <person name="Terry A."/>
            <person name="Shapiro H."/>
            <person name="Lindquist E."/>
            <person name="Kapitonov V.V."/>
            <person name="Jurka J."/>
            <person name="Genikhovich G."/>
            <person name="Grigoriev I.V."/>
            <person name="Lucas S.M."/>
            <person name="Steele R.E."/>
            <person name="Finnerty J.R."/>
            <person name="Technau U."/>
            <person name="Martindale M.Q."/>
            <person name="Rokhsar D.S."/>
        </authorList>
    </citation>
    <scope>NUCLEOTIDE SEQUENCE [LARGE SCALE GENOMIC DNA]</scope>
    <source>
        <strain evidence="10">CH2 X CH6</strain>
    </source>
</reference>
<feature type="transmembrane region" description="Helical" evidence="7">
    <location>
        <begin position="93"/>
        <end position="114"/>
    </location>
</feature>
<proteinExistence type="inferred from homology"/>
<evidence type="ECO:0000313" key="10">
    <source>
        <dbReference type="Proteomes" id="UP000001593"/>
    </source>
</evidence>
<dbReference type="PANTHER" id="PTHR10981">
    <property type="entry name" value="BATTENIN"/>
    <property type="match status" value="1"/>
</dbReference>
<feature type="transmembrane region" description="Helical" evidence="7">
    <location>
        <begin position="402"/>
        <end position="425"/>
    </location>
</feature>
<dbReference type="OrthoDB" id="5965864at2759"/>
<dbReference type="PANTHER" id="PTHR10981:SF0">
    <property type="entry name" value="BATTENIN"/>
    <property type="match status" value="1"/>
</dbReference>
<feature type="transmembrane region" description="Helical" evidence="7">
    <location>
        <begin position="264"/>
        <end position="286"/>
    </location>
</feature>
<dbReference type="Gene3D" id="1.20.1250.20">
    <property type="entry name" value="MFS general substrate transporter like domains"/>
    <property type="match status" value="1"/>
</dbReference>
<feature type="transmembrane region" description="Helical" evidence="7">
    <location>
        <begin position="366"/>
        <end position="390"/>
    </location>
</feature>
<evidence type="ECO:0000256" key="4">
    <source>
        <dbReference type="ARBA" id="ARBA00022692"/>
    </source>
</evidence>
<comment type="subcellular location">
    <subcellularLocation>
        <location evidence="1">Endomembrane system</location>
        <topology evidence="1">Multi-pass membrane protein</topology>
    </subcellularLocation>
    <subcellularLocation>
        <location evidence="7">Lysosome membrane</location>
        <topology evidence="7">Multi-pass membrane protein</topology>
    </subcellularLocation>
</comment>
<dbReference type="HOGENOM" id="CLU_029663_2_0_1"/>
<dbReference type="PhylomeDB" id="A7RS40"/>
<keyword evidence="10" id="KW-1185">Reference proteome</keyword>
<feature type="transmembrane region" description="Helical" evidence="7">
    <location>
        <begin position="61"/>
        <end position="81"/>
    </location>
</feature>
<feature type="transmembrane region" description="Helical" evidence="7">
    <location>
        <begin position="147"/>
        <end position="171"/>
    </location>
</feature>
<dbReference type="Pfam" id="PF02487">
    <property type="entry name" value="CLN3"/>
    <property type="match status" value="2"/>
</dbReference>
<dbReference type="KEGG" id="nve:5517800"/>
<dbReference type="SUPFAM" id="SSF103473">
    <property type="entry name" value="MFS general substrate transporter"/>
    <property type="match status" value="1"/>
</dbReference>
<dbReference type="OMA" id="HYRYYIF"/>
<keyword evidence="3" id="KW-0813">Transport</keyword>
<dbReference type="InParanoid" id="A7RS40"/>
<sequence>MENIENEPQKSSPDEIKTSDQMISKDDERQVTETPREETPNETEISKEGTPAEKEKCVNILAFYAFGALIYIVYSVIIAGAQDILAGTFIPTAAVLVTNVGPYFLVTMLAPYFIHNVPYSVRIVFIYACFTIGLFTIVYAKEVYMKLVGICITSLGAGTGEVSFFTLTAFYEQVTVSAYSAGTGTGFVLGPLYYTGLTTWGCVTPNRTMMIMAGSPLLYIILYIMMDKPHTRKKFQMQQAEFMSGVEGTGKLTGKEKLSTATRVLPLVISLFVAYVCEYVTIQAVITTMAFPTAPFPPRVHYRYYIFIFLAGEFIARSYLAVISTLVKPETFSRIIVHRVWMLSLLLVLHLLFFLLAAWYRFIHSVWIVFTLIFTAGLLAGAVFANSFVIVSETVLPRYKEFAMGFATIGMGAGTFLAGVIGLLAEPIIRDHCLQIMTNWDYCFTRPFGGWNSTTTC</sequence>
<evidence type="ECO:0000256" key="6">
    <source>
        <dbReference type="ARBA" id="ARBA00023136"/>
    </source>
</evidence>
<feature type="transmembrane region" description="Helical" evidence="7">
    <location>
        <begin position="120"/>
        <end position="140"/>
    </location>
</feature>
<keyword evidence="7" id="KW-0458">Lysosome</keyword>
<evidence type="ECO:0000256" key="5">
    <source>
        <dbReference type="ARBA" id="ARBA00022989"/>
    </source>
</evidence>